<protein>
    <recommendedName>
        <fullName evidence="5">Secreted protein</fullName>
    </recommendedName>
</protein>
<evidence type="ECO:0000313" key="4">
    <source>
        <dbReference type="Proteomes" id="UP000009172"/>
    </source>
</evidence>
<proteinExistence type="predicted"/>
<name>F2RR96_TRIT1</name>
<feature type="compositionally biased region" description="Basic and acidic residues" evidence="1">
    <location>
        <begin position="34"/>
        <end position="44"/>
    </location>
</feature>
<dbReference type="EMBL" id="GG698481">
    <property type="protein sequence ID" value="EGD94075.1"/>
    <property type="molecule type" value="Genomic_DNA"/>
</dbReference>
<dbReference type="AlphaFoldDB" id="F2RR96"/>
<dbReference type="HOGENOM" id="CLU_1826691_0_0_1"/>
<feature type="signal peptide" evidence="2">
    <location>
        <begin position="1"/>
        <end position="19"/>
    </location>
</feature>
<evidence type="ECO:0000313" key="3">
    <source>
        <dbReference type="EMBL" id="EGD94075.1"/>
    </source>
</evidence>
<gene>
    <name evidence="3" type="ORF">TESG_01602</name>
</gene>
<sequence length="141" mass="15985">MKLSRVTLLWLVHYAATDARLDQTCSSSPTSRWSESRRSGKKDQASGGCSATSEFRASELLFLKAATIRPPDLHCGHAPCDRSTDRYESSSGCKYMSSDTTRRPDQRNLELATTVCWGSTGDKRTRRNSWKTFWKVRFLLL</sequence>
<keyword evidence="2" id="KW-0732">Signal</keyword>
<keyword evidence="4" id="KW-1185">Reference proteome</keyword>
<accession>F2RR96</accession>
<dbReference type="Proteomes" id="UP000009172">
    <property type="component" value="Unassembled WGS sequence"/>
</dbReference>
<evidence type="ECO:0000256" key="2">
    <source>
        <dbReference type="SAM" id="SignalP"/>
    </source>
</evidence>
<feature type="chain" id="PRO_5003289279" description="Secreted protein" evidence="2">
    <location>
        <begin position="20"/>
        <end position="141"/>
    </location>
</feature>
<evidence type="ECO:0008006" key="5">
    <source>
        <dbReference type="Google" id="ProtNLM"/>
    </source>
</evidence>
<feature type="region of interest" description="Disordered" evidence="1">
    <location>
        <begin position="23"/>
        <end position="52"/>
    </location>
</feature>
<evidence type="ECO:0000256" key="1">
    <source>
        <dbReference type="SAM" id="MobiDB-lite"/>
    </source>
</evidence>
<organism evidence="3 4">
    <name type="scientific">Trichophyton tonsurans (strain CBS 112818)</name>
    <name type="common">Scalp ringworm fungus</name>
    <dbReference type="NCBI Taxonomy" id="647933"/>
    <lineage>
        <taxon>Eukaryota</taxon>
        <taxon>Fungi</taxon>
        <taxon>Dikarya</taxon>
        <taxon>Ascomycota</taxon>
        <taxon>Pezizomycotina</taxon>
        <taxon>Eurotiomycetes</taxon>
        <taxon>Eurotiomycetidae</taxon>
        <taxon>Onygenales</taxon>
        <taxon>Arthrodermataceae</taxon>
        <taxon>Trichophyton</taxon>
    </lineage>
</organism>
<reference evidence="4" key="1">
    <citation type="journal article" date="2012" name="MBio">
        <title>Comparative genome analysis of Trichophyton rubrum and related dermatophytes reveals candidate genes involved in infection.</title>
        <authorList>
            <person name="Martinez D.A."/>
            <person name="Oliver B.G."/>
            <person name="Graeser Y."/>
            <person name="Goldberg J.M."/>
            <person name="Li W."/>
            <person name="Martinez-Rossi N.M."/>
            <person name="Monod M."/>
            <person name="Shelest E."/>
            <person name="Barton R.C."/>
            <person name="Birch E."/>
            <person name="Brakhage A.A."/>
            <person name="Chen Z."/>
            <person name="Gurr S.J."/>
            <person name="Heiman D."/>
            <person name="Heitman J."/>
            <person name="Kosti I."/>
            <person name="Rossi A."/>
            <person name="Saif S."/>
            <person name="Samalova M."/>
            <person name="Saunders C.W."/>
            <person name="Shea T."/>
            <person name="Summerbell R.C."/>
            <person name="Xu J."/>
            <person name="Young S."/>
            <person name="Zeng Q."/>
            <person name="Birren B.W."/>
            <person name="Cuomo C.A."/>
            <person name="White T.C."/>
        </authorList>
    </citation>
    <scope>NUCLEOTIDE SEQUENCE [LARGE SCALE GENOMIC DNA]</scope>
    <source>
        <strain evidence="4">CBS 112818</strain>
    </source>
</reference>